<dbReference type="GO" id="GO:0016240">
    <property type="term" value="P:autophagosome membrane docking"/>
    <property type="evidence" value="ECO:0007669"/>
    <property type="project" value="Ensembl"/>
</dbReference>
<proteinExistence type="inferred from homology"/>
<reference evidence="26" key="2">
    <citation type="submission" date="2025-09" db="UniProtKB">
        <authorList>
            <consortium name="Ensembl"/>
        </authorList>
    </citation>
    <scope>IDENTIFICATION</scope>
    <source>
        <strain evidence="26">Glennie</strain>
    </source>
</reference>
<evidence type="ECO:0000256" key="3">
    <source>
        <dbReference type="ARBA" id="ARBA00022448"/>
    </source>
</evidence>
<name>A0A6I8MXC6_ORNAN</name>
<evidence type="ECO:0000256" key="16">
    <source>
        <dbReference type="ARBA" id="ARBA00037064"/>
    </source>
</evidence>
<dbReference type="OMA" id="NLDEMCD"/>
<evidence type="ECO:0000313" key="27">
    <source>
        <dbReference type="Proteomes" id="UP000002279"/>
    </source>
</evidence>
<feature type="coiled-coil region" evidence="23">
    <location>
        <begin position="223"/>
        <end position="250"/>
    </location>
</feature>
<keyword evidence="9" id="KW-0072">Autophagy</keyword>
<evidence type="ECO:0000256" key="14">
    <source>
        <dbReference type="ARBA" id="ARBA00023273"/>
    </source>
</evidence>
<dbReference type="CDD" id="cd15856">
    <property type="entry name" value="SNARE_SNAP29C"/>
    <property type="match status" value="1"/>
</dbReference>
<reference evidence="26" key="1">
    <citation type="submission" date="2025-08" db="UniProtKB">
        <authorList>
            <consortium name="Ensembl"/>
        </authorList>
    </citation>
    <scope>IDENTIFICATION</scope>
    <source>
        <strain evidence="26">Glennie</strain>
    </source>
</reference>
<evidence type="ECO:0000256" key="22">
    <source>
        <dbReference type="ARBA" id="ARBA00046522"/>
    </source>
</evidence>
<keyword evidence="4" id="KW-1003">Cell membrane</keyword>
<evidence type="ECO:0000256" key="13">
    <source>
        <dbReference type="ARBA" id="ARBA00023136"/>
    </source>
</evidence>
<keyword evidence="27" id="KW-1185">Reference proteome</keyword>
<dbReference type="GO" id="GO:0000421">
    <property type="term" value="C:autophagosome membrane"/>
    <property type="evidence" value="ECO:0007669"/>
    <property type="project" value="UniProtKB-SubCell"/>
</dbReference>
<dbReference type="GO" id="GO:0019905">
    <property type="term" value="F:syntaxin binding"/>
    <property type="evidence" value="ECO:0000318"/>
    <property type="project" value="GO_Central"/>
</dbReference>
<dbReference type="PROSITE" id="PS50192">
    <property type="entry name" value="T_SNARE"/>
    <property type="match status" value="1"/>
</dbReference>
<dbReference type="GO" id="GO:0020018">
    <property type="term" value="C:ciliary pocket membrane"/>
    <property type="evidence" value="ECO:0007669"/>
    <property type="project" value="Ensembl"/>
</dbReference>
<dbReference type="FunCoup" id="A0A6I8MXC6">
    <property type="interactions" value="2054"/>
</dbReference>
<dbReference type="PANTHER" id="PTHR19305">
    <property type="entry name" value="SYNAPTOSOMAL ASSOCIATED PROTEIN"/>
    <property type="match status" value="1"/>
</dbReference>
<keyword evidence="14" id="KW-0966">Cell projection</keyword>
<dbReference type="GO" id="GO:0005484">
    <property type="term" value="F:SNAP receptor activity"/>
    <property type="evidence" value="ECO:0000318"/>
    <property type="project" value="GO_Central"/>
</dbReference>
<dbReference type="GO" id="GO:0016082">
    <property type="term" value="P:synaptic vesicle priming"/>
    <property type="evidence" value="ECO:0000318"/>
    <property type="project" value="GO_Central"/>
</dbReference>
<evidence type="ECO:0000256" key="10">
    <source>
        <dbReference type="ARBA" id="ARBA00023034"/>
    </source>
</evidence>
<dbReference type="GO" id="GO:0005813">
    <property type="term" value="C:centrosome"/>
    <property type="evidence" value="ECO:0007669"/>
    <property type="project" value="Ensembl"/>
</dbReference>
<comment type="function">
    <text evidence="16">SNAREs, soluble N-ethylmaleimide-sensitive factor-attachment protein receptors, are essential proteins for fusion of cellular membranes. SNAREs localized on opposing membranes assemble to form a trans-SNARE complex, an extended, parallel four alpha-helical bundle that drives membrane fusion. SNAP29 is a SNARE involved in autophagy through the direct control of autophagosome membrane fusion with the lysososome membrane. Also plays a role in ciliogenesis by regulating membrane fusions.</text>
</comment>
<dbReference type="Bgee" id="ENSOANG00000049507">
    <property type="expression patterns" value="Expressed in testis and 7 other cell types or tissues"/>
</dbReference>
<evidence type="ECO:0000256" key="19">
    <source>
        <dbReference type="ARBA" id="ARBA00041113"/>
    </source>
</evidence>
<protein>
    <recommendedName>
        <fullName evidence="19">Synaptosomal-associated protein 29</fullName>
    </recommendedName>
    <alternativeName>
        <fullName evidence="20">Soluble 29 kDa NSF attachment protein</fullName>
    </alternativeName>
    <alternativeName>
        <fullName evidence="21">Vesicle-membrane fusion protein SNAP-29</fullName>
    </alternativeName>
</protein>
<comment type="subcellular location">
    <subcellularLocation>
        <location evidence="17">Cell projection</location>
        <location evidence="17">Cilium membrane</location>
        <topology evidence="17">Peripheral membrane protein</topology>
    </subcellularLocation>
    <subcellularLocation>
        <location evidence="18">Cytoplasmic vesicle</location>
        <location evidence="18">Autophagosome membrane</location>
        <topology evidence="18">Peripheral membrane protein</topology>
    </subcellularLocation>
    <subcellularLocation>
        <location evidence="1">Golgi apparatus membrane</location>
        <topology evidence="1">Peripheral membrane protein</topology>
    </subcellularLocation>
</comment>
<evidence type="ECO:0000256" key="5">
    <source>
        <dbReference type="ARBA" id="ARBA00022490"/>
    </source>
</evidence>
<evidence type="ECO:0000256" key="24">
    <source>
        <dbReference type="SAM" id="MobiDB-lite"/>
    </source>
</evidence>
<keyword evidence="11 23" id="KW-0175">Coiled coil</keyword>
<evidence type="ECO:0000256" key="12">
    <source>
        <dbReference type="ARBA" id="ARBA00023069"/>
    </source>
</evidence>
<dbReference type="GO" id="GO:0031201">
    <property type="term" value="C:SNARE complex"/>
    <property type="evidence" value="ECO:0000318"/>
    <property type="project" value="GO_Central"/>
</dbReference>
<evidence type="ECO:0000256" key="1">
    <source>
        <dbReference type="ARBA" id="ARBA00004395"/>
    </source>
</evidence>
<evidence type="ECO:0000256" key="21">
    <source>
        <dbReference type="ARBA" id="ARBA00043032"/>
    </source>
</evidence>
<keyword evidence="10" id="KW-0333">Golgi apparatus</keyword>
<dbReference type="CDD" id="cd15887">
    <property type="entry name" value="SNARE_SNAP29N"/>
    <property type="match status" value="1"/>
</dbReference>
<evidence type="ECO:0000313" key="26">
    <source>
        <dbReference type="Ensembl" id="ENSOANP00000033359.1"/>
    </source>
</evidence>
<evidence type="ECO:0000256" key="7">
    <source>
        <dbReference type="ARBA" id="ARBA00022794"/>
    </source>
</evidence>
<dbReference type="GO" id="GO:0098793">
    <property type="term" value="C:presynapse"/>
    <property type="evidence" value="ECO:0007669"/>
    <property type="project" value="GOC"/>
</dbReference>
<comment type="subunit">
    <text evidence="22">Forms a SNARE complex, composed of VAMP8, SNAP29 and STX17, involved in fusion of autophagosome with lysosome. Interacts with multiple syntaxins including STX6. Interacts with EIPR1. Interacts with STX17; this interaction is increased in the absence of TMEM39A.</text>
</comment>
<evidence type="ECO:0000256" key="23">
    <source>
        <dbReference type="SAM" id="Coils"/>
    </source>
</evidence>
<dbReference type="Proteomes" id="UP000002279">
    <property type="component" value="Unplaced"/>
</dbReference>
<evidence type="ECO:0000256" key="9">
    <source>
        <dbReference type="ARBA" id="ARBA00023006"/>
    </source>
</evidence>
<dbReference type="InParanoid" id="A0A6I8MXC6"/>
<dbReference type="GeneTree" id="ENSGT00950000182843"/>
<keyword evidence="3" id="KW-0813">Transport</keyword>
<dbReference type="GO" id="GO:0005829">
    <property type="term" value="C:cytosol"/>
    <property type="evidence" value="ECO:0007669"/>
    <property type="project" value="Ensembl"/>
</dbReference>
<evidence type="ECO:0000256" key="18">
    <source>
        <dbReference type="ARBA" id="ARBA00037854"/>
    </source>
</evidence>
<evidence type="ECO:0000256" key="8">
    <source>
        <dbReference type="ARBA" id="ARBA00022927"/>
    </source>
</evidence>
<dbReference type="GO" id="GO:0015031">
    <property type="term" value="P:protein transport"/>
    <property type="evidence" value="ECO:0007669"/>
    <property type="project" value="UniProtKB-KW"/>
</dbReference>
<accession>A0A6I8MXC6</accession>
<evidence type="ECO:0000256" key="15">
    <source>
        <dbReference type="ARBA" id="ARBA00023329"/>
    </source>
</evidence>
<dbReference type="FunFam" id="1.20.5.110:FF:000051">
    <property type="entry name" value="synaptosomal-associated protein 29"/>
    <property type="match status" value="1"/>
</dbReference>
<evidence type="ECO:0000256" key="20">
    <source>
        <dbReference type="ARBA" id="ARBA00042308"/>
    </source>
</evidence>
<keyword evidence="7" id="KW-0970">Cilium biogenesis/degradation</keyword>
<dbReference type="PANTHER" id="PTHR19305:SF9">
    <property type="entry name" value="SYNAPTOSOMAL-ASSOCIATED PROTEIN 29"/>
    <property type="match status" value="1"/>
</dbReference>
<keyword evidence="6" id="KW-0597">Phosphoprotein</keyword>
<sequence>MSAHPKSYNPFDEDEEEEPKPARRGDAGNPEPPEPGDGQRSLRREVLQRAEAAVGSTQRSLSLLYESEKVGVASAEELLRQRGALERTERTVDRMDRDLTTSQRHINSIKSVFGGLVDYFKPKAPEAAAEKRPFLPAPARRLKEVTETSRREREARYQASHPNLRKLEGADVARAAGSAAGPDPYPKNRHLRAYHQQIDSNLDEMSNGLSRLKDVALGMQSEIEAQDDLLDRLSTKMDKLDLNIQATERKVRQL</sequence>
<comment type="similarity">
    <text evidence="2">Belongs to the SNAP-25 family.</text>
</comment>
<evidence type="ECO:0000256" key="4">
    <source>
        <dbReference type="ARBA" id="ARBA00022475"/>
    </source>
</evidence>
<evidence type="ECO:0000256" key="2">
    <source>
        <dbReference type="ARBA" id="ARBA00009480"/>
    </source>
</evidence>
<dbReference type="FunFam" id="1.20.5.110:FF:000041">
    <property type="entry name" value="Synaptosomal-associated protein 29"/>
    <property type="match status" value="1"/>
</dbReference>
<dbReference type="GO" id="GO:0031629">
    <property type="term" value="P:synaptic vesicle fusion to presynaptic active zone membrane"/>
    <property type="evidence" value="ECO:0000318"/>
    <property type="project" value="GO_Central"/>
</dbReference>
<evidence type="ECO:0000256" key="11">
    <source>
        <dbReference type="ARBA" id="ARBA00023054"/>
    </source>
</evidence>
<feature type="region of interest" description="Disordered" evidence="24">
    <location>
        <begin position="1"/>
        <end position="67"/>
    </location>
</feature>
<keyword evidence="12" id="KW-0969">Cilium</keyword>
<evidence type="ECO:0000259" key="25">
    <source>
        <dbReference type="PROSITE" id="PS50192"/>
    </source>
</evidence>
<keyword evidence="15" id="KW-0968">Cytoplasmic vesicle</keyword>
<dbReference type="AlphaFoldDB" id="A0A6I8MXC6"/>
<feature type="domain" description="T-SNARE coiled-coil homology" evidence="25">
    <location>
        <begin position="192"/>
        <end position="254"/>
    </location>
</feature>
<evidence type="ECO:0000256" key="17">
    <source>
        <dbReference type="ARBA" id="ARBA00037808"/>
    </source>
</evidence>
<gene>
    <name evidence="26" type="primary">SNAP29</name>
</gene>
<organism evidence="26 27">
    <name type="scientific">Ornithorhynchus anatinus</name>
    <name type="common">Duckbill platypus</name>
    <dbReference type="NCBI Taxonomy" id="9258"/>
    <lineage>
        <taxon>Eukaryota</taxon>
        <taxon>Metazoa</taxon>
        <taxon>Chordata</taxon>
        <taxon>Craniata</taxon>
        <taxon>Vertebrata</taxon>
        <taxon>Euteleostomi</taxon>
        <taxon>Mammalia</taxon>
        <taxon>Monotremata</taxon>
        <taxon>Ornithorhynchidae</taxon>
        <taxon>Ornithorhynchus</taxon>
    </lineage>
</organism>
<keyword evidence="5" id="KW-0963">Cytoplasm</keyword>
<dbReference type="GO" id="GO:0005886">
    <property type="term" value="C:plasma membrane"/>
    <property type="evidence" value="ECO:0000318"/>
    <property type="project" value="GO_Central"/>
</dbReference>
<dbReference type="GO" id="GO:0006887">
    <property type="term" value="P:exocytosis"/>
    <property type="evidence" value="ECO:0000318"/>
    <property type="project" value="GO_Central"/>
</dbReference>
<dbReference type="SMART" id="SM00397">
    <property type="entry name" value="t_SNARE"/>
    <property type="match status" value="2"/>
</dbReference>
<dbReference type="InterPro" id="IPR000727">
    <property type="entry name" value="T_SNARE_dom"/>
</dbReference>
<dbReference type="GO" id="GO:0031410">
    <property type="term" value="C:cytoplasmic vesicle"/>
    <property type="evidence" value="ECO:0007669"/>
    <property type="project" value="UniProtKB-KW"/>
</dbReference>
<dbReference type="Gene3D" id="1.20.5.110">
    <property type="match status" value="2"/>
</dbReference>
<dbReference type="GO" id="GO:0000139">
    <property type="term" value="C:Golgi membrane"/>
    <property type="evidence" value="ECO:0007669"/>
    <property type="project" value="UniProtKB-SubCell"/>
</dbReference>
<keyword evidence="13" id="KW-0472">Membrane</keyword>
<dbReference type="GO" id="GO:0060271">
    <property type="term" value="P:cilium assembly"/>
    <property type="evidence" value="ECO:0007669"/>
    <property type="project" value="Ensembl"/>
</dbReference>
<keyword evidence="8" id="KW-0653">Protein transport</keyword>
<evidence type="ECO:0000256" key="6">
    <source>
        <dbReference type="ARBA" id="ARBA00022553"/>
    </source>
</evidence>
<dbReference type="SUPFAM" id="SSF58038">
    <property type="entry name" value="SNARE fusion complex"/>
    <property type="match status" value="2"/>
</dbReference>
<dbReference type="Ensembl" id="ENSOANT00000055778.1">
    <property type="protein sequence ID" value="ENSOANP00000033359.1"/>
    <property type="gene ID" value="ENSOANG00000049507.1"/>
</dbReference>